<organism evidence="1 2">
    <name type="scientific">Variovorax boronicumulans</name>
    <dbReference type="NCBI Taxonomy" id="436515"/>
    <lineage>
        <taxon>Bacteria</taxon>
        <taxon>Pseudomonadati</taxon>
        <taxon>Pseudomonadota</taxon>
        <taxon>Betaproteobacteria</taxon>
        <taxon>Burkholderiales</taxon>
        <taxon>Comamonadaceae</taxon>
        <taxon>Variovorax</taxon>
    </lineage>
</organism>
<dbReference type="AlphaFoldDB" id="A0AAW8D6L5"/>
<gene>
    <name evidence="1" type="ORF">J2W31_005543</name>
</gene>
<sequence length="206" mass="22852">MKSIFIRFAFFIAISSISNFSVGKEVSETKNKCSVTLEGDSIMWGGFVPGPRLLEPPAAILKRLRPTYTVVDNSVISTAVQRAKEFAKSQRTTRFIVLQHGINDAMIGSDLATYLYEMAEISKGEGRVPIITGLTRQIRKIRKRDHYNLITQQVAIASGSLFADWGNVRYGPEDMAGEMHPGQAYANRLVERLVVVLDQAAPECIS</sequence>
<dbReference type="GO" id="GO:0016788">
    <property type="term" value="F:hydrolase activity, acting on ester bonds"/>
    <property type="evidence" value="ECO:0007669"/>
    <property type="project" value="UniProtKB-ARBA"/>
</dbReference>
<proteinExistence type="predicted"/>
<reference evidence="1" key="1">
    <citation type="submission" date="2023-07" db="EMBL/GenBank/DDBJ databases">
        <title>Sorghum-associated microbial communities from plants grown in Nebraska, USA.</title>
        <authorList>
            <person name="Schachtman D."/>
        </authorList>
    </citation>
    <scope>NUCLEOTIDE SEQUENCE</scope>
    <source>
        <strain evidence="1">DS3754</strain>
    </source>
</reference>
<dbReference type="RefSeq" id="WP_307686743.1">
    <property type="nucleotide sequence ID" value="NZ_JAUSRD010000018.1"/>
</dbReference>
<dbReference type="Gene3D" id="3.40.50.1110">
    <property type="entry name" value="SGNH hydrolase"/>
    <property type="match status" value="1"/>
</dbReference>
<accession>A0AAW8D6L5</accession>
<dbReference type="InterPro" id="IPR036514">
    <property type="entry name" value="SGNH_hydro_sf"/>
</dbReference>
<comment type="caution">
    <text evidence="1">The sequence shown here is derived from an EMBL/GenBank/DDBJ whole genome shotgun (WGS) entry which is preliminary data.</text>
</comment>
<protein>
    <submittedName>
        <fullName evidence="1">Lysophospholipase L1-like esterase</fullName>
    </submittedName>
</protein>
<name>A0AAW8D6L5_9BURK</name>
<evidence type="ECO:0000313" key="2">
    <source>
        <dbReference type="Proteomes" id="UP001242045"/>
    </source>
</evidence>
<evidence type="ECO:0000313" key="1">
    <source>
        <dbReference type="EMBL" id="MDP9896408.1"/>
    </source>
</evidence>
<dbReference type="Proteomes" id="UP001242045">
    <property type="component" value="Unassembled WGS sequence"/>
</dbReference>
<dbReference type="SUPFAM" id="SSF52266">
    <property type="entry name" value="SGNH hydrolase"/>
    <property type="match status" value="1"/>
</dbReference>
<dbReference type="EMBL" id="JAUSRD010000018">
    <property type="protein sequence ID" value="MDP9896408.1"/>
    <property type="molecule type" value="Genomic_DNA"/>
</dbReference>